<evidence type="ECO:0000313" key="1">
    <source>
        <dbReference type="EMBL" id="KPM11171.1"/>
    </source>
</evidence>
<protein>
    <submittedName>
        <fullName evidence="1">Uncharacterized protein</fullName>
    </submittedName>
</protein>
<name>A0A132AJM6_SARSC</name>
<accession>A0A132AJM6</accession>
<reference evidence="1 2" key="1">
    <citation type="journal article" date="2015" name="Parasit. Vectors">
        <title>Draft genome of the scabies mite.</title>
        <authorList>
            <person name="Rider S.D.Jr."/>
            <person name="Morgan M.S."/>
            <person name="Arlian L.G."/>
        </authorList>
    </citation>
    <scope>NUCLEOTIDE SEQUENCE [LARGE SCALE GENOMIC DNA]</scope>
    <source>
        <strain evidence="1">Arlian Lab</strain>
    </source>
</reference>
<dbReference type="OMA" id="NNIRVFQ"/>
<dbReference type="EMBL" id="JXLN01016625">
    <property type="protein sequence ID" value="KPM11171.1"/>
    <property type="molecule type" value="Genomic_DNA"/>
</dbReference>
<dbReference type="AlphaFoldDB" id="A0A132AJM6"/>
<sequence>MISLRSFGRNLVNRATIQAQSRRTLYPFYMRYMVKRVRPDPLSKQEEFFIFLLFCLGFMGPPSYICYDVNKKMREHVYSKQE</sequence>
<gene>
    <name evidence="1" type="ORF">QR98_0097390</name>
</gene>
<organism evidence="1 2">
    <name type="scientific">Sarcoptes scabiei</name>
    <name type="common">Itch mite</name>
    <name type="synonym">Acarus scabiei</name>
    <dbReference type="NCBI Taxonomy" id="52283"/>
    <lineage>
        <taxon>Eukaryota</taxon>
        <taxon>Metazoa</taxon>
        <taxon>Ecdysozoa</taxon>
        <taxon>Arthropoda</taxon>
        <taxon>Chelicerata</taxon>
        <taxon>Arachnida</taxon>
        <taxon>Acari</taxon>
        <taxon>Acariformes</taxon>
        <taxon>Sarcoptiformes</taxon>
        <taxon>Astigmata</taxon>
        <taxon>Psoroptidia</taxon>
        <taxon>Sarcoptoidea</taxon>
        <taxon>Sarcoptidae</taxon>
        <taxon>Sarcoptinae</taxon>
        <taxon>Sarcoptes</taxon>
    </lineage>
</organism>
<proteinExistence type="predicted"/>
<dbReference type="Proteomes" id="UP000616769">
    <property type="component" value="Unassembled WGS sequence"/>
</dbReference>
<comment type="caution">
    <text evidence="1">The sequence shown here is derived from an EMBL/GenBank/DDBJ whole genome shotgun (WGS) entry which is preliminary data.</text>
</comment>
<evidence type="ECO:0000313" key="2">
    <source>
        <dbReference type="Proteomes" id="UP000616769"/>
    </source>
</evidence>
<dbReference type="VEuPathDB" id="VectorBase:SSCA006853"/>